<dbReference type="OrthoDB" id="9801699at2"/>
<dbReference type="Proteomes" id="UP000188937">
    <property type="component" value="Chromosome"/>
</dbReference>
<evidence type="ECO:0000313" key="4">
    <source>
        <dbReference type="Proteomes" id="UP000188937"/>
    </source>
</evidence>
<feature type="domain" description="FAD dependent oxidoreductase" evidence="2">
    <location>
        <begin position="12"/>
        <end position="359"/>
    </location>
</feature>
<dbReference type="InterPro" id="IPR006076">
    <property type="entry name" value="FAD-dep_OxRdtase"/>
</dbReference>
<gene>
    <name evidence="3" type="ORF">A0U92_14200</name>
</gene>
<dbReference type="Pfam" id="PF01266">
    <property type="entry name" value="DAO"/>
    <property type="match status" value="1"/>
</dbReference>
<keyword evidence="1" id="KW-0560">Oxidoreductase</keyword>
<dbReference type="SUPFAM" id="SSF51905">
    <property type="entry name" value="FAD/NAD(P)-binding domain"/>
    <property type="match status" value="1"/>
</dbReference>
<dbReference type="PANTHER" id="PTHR42720">
    <property type="entry name" value="GLYCEROL-3-PHOSPHATE DEHYDROGENASE"/>
    <property type="match status" value="1"/>
</dbReference>
<proteinExistence type="predicted"/>
<accession>A0A1U9KIV1</accession>
<evidence type="ECO:0000259" key="2">
    <source>
        <dbReference type="Pfam" id="PF01266"/>
    </source>
</evidence>
<name>A0A1U9KIV1_ACEAC</name>
<dbReference type="GO" id="GO:0016491">
    <property type="term" value="F:oxidoreductase activity"/>
    <property type="evidence" value="ECO:0007669"/>
    <property type="project" value="UniProtKB-KW"/>
</dbReference>
<sequence length="474" mass="51822">MTETVAGDSLYDIAIIGGGVVGCAVFRACVLAGARTVLLEKSGDLLEGASKANSAILHTGFDATPDTLEASCVQRGYALYRELCVDMNLSVVETGAMVVAWTEDDLAQFPKIIEKAARNGVTVRRLDARETREREPALAGDVRGAVLVEGEHLIDPWSAPMAYARQAILNGGTLIRQARVERGVRREGVWHLDIAGRPAMQTRTVINCAGNYGDLVEAIARPSPFRITPRKGQFVVFDKTAHDLFRTIILPVPTALTKGVVVTRTVFGNVLVGPTAEPQEEREFPTVDHDNLEALRKAAFRIIPALREHDVTTTYAGLRPATQFSDYQIEALKTEGWITVGGIRSTGLTGALGIAEHVVTLYRDRFADPAPLENVALPQMPNLVDELPRPWMQPERGPIACHCERVTEKEIETALKDEVLPTGTLGGLRRRTRCMMGRCQGFYCTRRVMELAKAHLPGLVTPIGENQRGDGRDV</sequence>
<evidence type="ECO:0000256" key="1">
    <source>
        <dbReference type="ARBA" id="ARBA00023002"/>
    </source>
</evidence>
<dbReference type="CDD" id="cd19946">
    <property type="entry name" value="GlpA-like_Fer2_BFD-like"/>
    <property type="match status" value="1"/>
</dbReference>
<dbReference type="STRING" id="435.A0U92_14200"/>
<dbReference type="EMBL" id="CP014692">
    <property type="protein sequence ID" value="AQS85731.1"/>
    <property type="molecule type" value="Genomic_DNA"/>
</dbReference>
<dbReference type="SUPFAM" id="SSF54373">
    <property type="entry name" value="FAD-linked reductases, C-terminal domain"/>
    <property type="match status" value="1"/>
</dbReference>
<dbReference type="RefSeq" id="WP_077813781.1">
    <property type="nucleotide sequence ID" value="NZ_CP014692.1"/>
</dbReference>
<dbReference type="InterPro" id="IPR041854">
    <property type="entry name" value="BFD-like_2Fe2S-bd_dom_sf"/>
</dbReference>
<protein>
    <submittedName>
        <fullName evidence="3">FAD/NAD(P)-binding oxidoreductase</fullName>
    </submittedName>
</protein>
<evidence type="ECO:0000313" key="3">
    <source>
        <dbReference type="EMBL" id="AQS85731.1"/>
    </source>
</evidence>
<dbReference type="InterPro" id="IPR052745">
    <property type="entry name" value="G3P_Oxidase/Oxidoreductase"/>
</dbReference>
<dbReference type="InterPro" id="IPR036188">
    <property type="entry name" value="FAD/NAD-bd_sf"/>
</dbReference>
<reference evidence="3 4" key="1">
    <citation type="submission" date="2016-03" db="EMBL/GenBank/DDBJ databases">
        <title>Acetic acid bacteria sequencing.</title>
        <authorList>
            <person name="Brandt J."/>
            <person name="Jakob F."/>
            <person name="Vogel R.F."/>
        </authorList>
    </citation>
    <scope>NUCLEOTIDE SEQUENCE [LARGE SCALE GENOMIC DNA]</scope>
    <source>
        <strain evidence="3 4">TMW2.1153</strain>
    </source>
</reference>
<dbReference type="PANTHER" id="PTHR42720:SF1">
    <property type="entry name" value="GLYCEROL 3-PHOSPHATE OXIDASE"/>
    <property type="match status" value="1"/>
</dbReference>
<dbReference type="Gene3D" id="1.10.10.1100">
    <property type="entry name" value="BFD-like [2Fe-2S]-binding domain"/>
    <property type="match status" value="1"/>
</dbReference>
<dbReference type="Gene3D" id="3.50.50.60">
    <property type="entry name" value="FAD/NAD(P)-binding domain"/>
    <property type="match status" value="1"/>
</dbReference>
<organism evidence="3 4">
    <name type="scientific">Acetobacter aceti</name>
    <dbReference type="NCBI Taxonomy" id="435"/>
    <lineage>
        <taxon>Bacteria</taxon>
        <taxon>Pseudomonadati</taxon>
        <taxon>Pseudomonadota</taxon>
        <taxon>Alphaproteobacteria</taxon>
        <taxon>Acetobacterales</taxon>
        <taxon>Acetobacteraceae</taxon>
        <taxon>Acetobacter</taxon>
        <taxon>Acetobacter subgen. Acetobacter</taxon>
    </lineage>
</organism>
<dbReference type="Gene3D" id="3.30.9.10">
    <property type="entry name" value="D-Amino Acid Oxidase, subunit A, domain 2"/>
    <property type="match status" value="1"/>
</dbReference>
<dbReference type="KEGG" id="aace:A0U92_14200"/>
<dbReference type="AlphaFoldDB" id="A0A1U9KIV1"/>
<dbReference type="eggNOG" id="COG0579">
    <property type="taxonomic scope" value="Bacteria"/>
</dbReference>
<keyword evidence="4" id="KW-1185">Reference proteome</keyword>